<name>D1VU43_9FIRM</name>
<comment type="caution">
    <text evidence="2">The sequence shown here is derived from an EMBL/GenBank/DDBJ whole genome shotgun (WGS) entry which is preliminary data.</text>
</comment>
<dbReference type="EMBL" id="ADDO01000054">
    <property type="protein sequence ID" value="EFA89937.1"/>
    <property type="molecule type" value="Genomic_DNA"/>
</dbReference>
<sequence>LDAVSELEKLGENASDEKIKEAQEKINKIKDNTKKQELQGN</sequence>
<keyword evidence="1" id="KW-0175">Coiled coil</keyword>
<keyword evidence="3" id="KW-1185">Reference proteome</keyword>
<evidence type="ECO:0000313" key="3">
    <source>
        <dbReference type="Proteomes" id="UP000005711"/>
    </source>
</evidence>
<gene>
    <name evidence="2" type="ORF">HMPREF0628_0424</name>
</gene>
<evidence type="ECO:0000313" key="2">
    <source>
        <dbReference type="EMBL" id="EFA89937.1"/>
    </source>
</evidence>
<proteinExistence type="predicted"/>
<dbReference type="Proteomes" id="UP000005711">
    <property type="component" value="Unassembled WGS sequence"/>
</dbReference>
<feature type="coiled-coil region" evidence="1">
    <location>
        <begin position="12"/>
        <end position="39"/>
    </location>
</feature>
<feature type="non-terminal residue" evidence="2">
    <location>
        <position position="1"/>
    </location>
</feature>
<protein>
    <submittedName>
        <fullName evidence="2">Uncharacterized protein</fullName>
    </submittedName>
</protein>
<dbReference type="AlphaFoldDB" id="D1VU43"/>
<accession>D1VU43</accession>
<reference evidence="2 3" key="1">
    <citation type="submission" date="2009-12" db="EMBL/GenBank/DDBJ databases">
        <title>Genome Sequence of Peptoniphilus lacrimalis 315-B.</title>
        <authorList>
            <person name="Durkin A.S."/>
            <person name="Madupu R."/>
            <person name="Torralba M."/>
            <person name="Methe B."/>
            <person name="Sutton G."/>
            <person name="Strausberg R.L."/>
            <person name="Nelson K.E."/>
        </authorList>
    </citation>
    <scope>NUCLEOTIDE SEQUENCE [LARGE SCALE GENOMIC DNA]</scope>
    <source>
        <strain evidence="2 3">315-B</strain>
    </source>
</reference>
<organism evidence="2 3">
    <name type="scientific">Peptoniphilus lacrimalis 315-B</name>
    <dbReference type="NCBI Taxonomy" id="596330"/>
    <lineage>
        <taxon>Bacteria</taxon>
        <taxon>Bacillati</taxon>
        <taxon>Bacillota</taxon>
        <taxon>Tissierellia</taxon>
        <taxon>Tissierellales</taxon>
        <taxon>Peptoniphilaceae</taxon>
        <taxon>Peptoniphilus</taxon>
    </lineage>
</organism>
<evidence type="ECO:0000256" key="1">
    <source>
        <dbReference type="SAM" id="Coils"/>
    </source>
</evidence>